<feature type="transmembrane region" description="Helical" evidence="6">
    <location>
        <begin position="71"/>
        <end position="89"/>
    </location>
</feature>
<dbReference type="RefSeq" id="WP_091382620.1">
    <property type="nucleotide sequence ID" value="NZ_FNDV01000001.1"/>
</dbReference>
<dbReference type="OrthoDB" id="9814990at2"/>
<feature type="transmembrane region" description="Helical" evidence="6">
    <location>
        <begin position="40"/>
        <end position="64"/>
    </location>
</feature>
<evidence type="ECO:0000313" key="7">
    <source>
        <dbReference type="EMBL" id="SDP74258.1"/>
    </source>
</evidence>
<dbReference type="STRING" id="504798.SAMN05421871_101811"/>
<evidence type="ECO:0000313" key="8">
    <source>
        <dbReference type="Proteomes" id="UP000199651"/>
    </source>
</evidence>
<comment type="subcellular location">
    <subcellularLocation>
        <location evidence="1">Cell membrane</location>
        <topology evidence="1">Multi-pass membrane protein</topology>
    </subcellularLocation>
</comment>
<dbReference type="Proteomes" id="UP000199651">
    <property type="component" value="Unassembled WGS sequence"/>
</dbReference>
<dbReference type="InterPro" id="IPR001123">
    <property type="entry name" value="LeuE-type"/>
</dbReference>
<dbReference type="PIRSF" id="PIRSF006324">
    <property type="entry name" value="LeuE"/>
    <property type="match status" value="1"/>
</dbReference>
<keyword evidence="5 6" id="KW-0472">Membrane</keyword>
<feature type="transmembrane region" description="Helical" evidence="6">
    <location>
        <begin position="154"/>
        <end position="174"/>
    </location>
</feature>
<dbReference type="AlphaFoldDB" id="A0A1H0V7T3"/>
<dbReference type="PANTHER" id="PTHR30086:SF20">
    <property type="entry name" value="ARGININE EXPORTER PROTEIN ARGO-RELATED"/>
    <property type="match status" value="1"/>
</dbReference>
<proteinExistence type="predicted"/>
<evidence type="ECO:0000256" key="6">
    <source>
        <dbReference type="SAM" id="Phobius"/>
    </source>
</evidence>
<dbReference type="GO" id="GO:0005886">
    <property type="term" value="C:plasma membrane"/>
    <property type="evidence" value="ECO:0007669"/>
    <property type="project" value="UniProtKB-SubCell"/>
</dbReference>
<accession>A0A1H0V7T3</accession>
<dbReference type="Pfam" id="PF01810">
    <property type="entry name" value="LysE"/>
    <property type="match status" value="1"/>
</dbReference>
<name>A0A1H0V7T3_9PSEU</name>
<keyword evidence="4 6" id="KW-1133">Transmembrane helix</keyword>
<evidence type="ECO:0000256" key="5">
    <source>
        <dbReference type="ARBA" id="ARBA00023136"/>
    </source>
</evidence>
<gene>
    <name evidence="7" type="ORF">SAMN05192558_11357</name>
</gene>
<protein>
    <submittedName>
        <fullName evidence="7">Threonine/homoserine/homoserine lactone efflux protein</fullName>
    </submittedName>
</protein>
<keyword evidence="8" id="KW-1185">Reference proteome</keyword>
<dbReference type="EMBL" id="FNJB01000013">
    <property type="protein sequence ID" value="SDP74258.1"/>
    <property type="molecule type" value="Genomic_DNA"/>
</dbReference>
<evidence type="ECO:0000256" key="4">
    <source>
        <dbReference type="ARBA" id="ARBA00022989"/>
    </source>
</evidence>
<sequence length="207" mass="21578">MWLLVFLGAAFLVAMTPGANNLLGMHHGMRYGPASGVTGLFGRLTGFAILIAAVAAGLGSLLAASEHALTVIKWVGVAYLVWIGARILYTSFRAGAFTAADDVTTAPSLFALARKEFITAVTNPKAVLIFTAFVPQFIDPARGQVTAQVLTLGAVYLVAELAAGSIYVGIGAIVRAVRMSKRAQRNLDRGTGVILLGMAGMLASSPR</sequence>
<organism evidence="7 8">
    <name type="scientific">Actinokineospora alba</name>
    <dbReference type="NCBI Taxonomy" id="504798"/>
    <lineage>
        <taxon>Bacteria</taxon>
        <taxon>Bacillati</taxon>
        <taxon>Actinomycetota</taxon>
        <taxon>Actinomycetes</taxon>
        <taxon>Pseudonocardiales</taxon>
        <taxon>Pseudonocardiaceae</taxon>
        <taxon>Actinokineospora</taxon>
    </lineage>
</organism>
<evidence type="ECO:0000256" key="2">
    <source>
        <dbReference type="ARBA" id="ARBA00022475"/>
    </source>
</evidence>
<dbReference type="GO" id="GO:0015171">
    <property type="term" value="F:amino acid transmembrane transporter activity"/>
    <property type="evidence" value="ECO:0007669"/>
    <property type="project" value="TreeGrafter"/>
</dbReference>
<dbReference type="PANTHER" id="PTHR30086">
    <property type="entry name" value="ARGININE EXPORTER PROTEIN ARGO"/>
    <property type="match status" value="1"/>
</dbReference>
<reference evidence="8" key="1">
    <citation type="submission" date="2016-10" db="EMBL/GenBank/DDBJ databases">
        <authorList>
            <person name="Varghese N."/>
            <person name="Submissions S."/>
        </authorList>
    </citation>
    <scope>NUCLEOTIDE SEQUENCE [LARGE SCALE GENOMIC DNA]</scope>
    <source>
        <strain evidence="8">IBRC-M 10655</strain>
    </source>
</reference>
<evidence type="ECO:0000256" key="3">
    <source>
        <dbReference type="ARBA" id="ARBA00022692"/>
    </source>
</evidence>
<keyword evidence="2" id="KW-1003">Cell membrane</keyword>
<evidence type="ECO:0000256" key="1">
    <source>
        <dbReference type="ARBA" id="ARBA00004651"/>
    </source>
</evidence>
<keyword evidence="3 6" id="KW-0812">Transmembrane</keyword>